<evidence type="ECO:0000259" key="5">
    <source>
        <dbReference type="PROSITE" id="PS50102"/>
    </source>
</evidence>
<evidence type="ECO:0000313" key="6">
    <source>
        <dbReference type="EMBL" id="CAK0794400.1"/>
    </source>
</evidence>
<feature type="compositionally biased region" description="Basic and acidic residues" evidence="4">
    <location>
        <begin position="27"/>
        <end position="44"/>
    </location>
</feature>
<dbReference type="PANTHER" id="PTHR48033">
    <property type="entry name" value="RNA-BINDING (RRM/RBD/RNP MOTIFS) FAMILY PROTEIN"/>
    <property type="match status" value="1"/>
</dbReference>
<proteinExistence type="predicted"/>
<evidence type="ECO:0000313" key="7">
    <source>
        <dbReference type="Proteomes" id="UP001189429"/>
    </source>
</evidence>
<feature type="domain" description="RRM" evidence="5">
    <location>
        <begin position="45"/>
        <end position="117"/>
    </location>
</feature>
<keyword evidence="3" id="KW-0694">RNA-binding</keyword>
<accession>A0ABN9PNE8</accession>
<evidence type="ECO:0000256" key="2">
    <source>
        <dbReference type="ARBA" id="ARBA00023242"/>
    </source>
</evidence>
<dbReference type="InterPro" id="IPR012677">
    <property type="entry name" value="Nucleotide-bd_a/b_plait_sf"/>
</dbReference>
<dbReference type="EMBL" id="CAUYUJ010001136">
    <property type="protein sequence ID" value="CAK0794400.1"/>
    <property type="molecule type" value="Genomic_DNA"/>
</dbReference>
<evidence type="ECO:0000256" key="3">
    <source>
        <dbReference type="PROSITE-ProRule" id="PRU00176"/>
    </source>
</evidence>
<dbReference type="InterPro" id="IPR035979">
    <property type="entry name" value="RBD_domain_sf"/>
</dbReference>
<evidence type="ECO:0000256" key="4">
    <source>
        <dbReference type="SAM" id="MobiDB-lite"/>
    </source>
</evidence>
<dbReference type="SUPFAM" id="SSF54928">
    <property type="entry name" value="RNA-binding domain, RBD"/>
    <property type="match status" value="1"/>
</dbReference>
<name>A0ABN9PNE8_9DINO</name>
<dbReference type="Proteomes" id="UP001189429">
    <property type="component" value="Unassembled WGS sequence"/>
</dbReference>
<sequence>GIADVSREDEIIRQEHTIRGRRVTVRRHQDQNERQQQGGRDDGSTKVFVGRLDDTITSDDLREKFTQRFGKVAEVFMASGKKFGFVTFDSSRSASAAMSAGMCDVNGVQVVVKSAAPMKSDGDDHKGGSRRDDRRDRRDDRDRDRRRDDPYGYPPPSGYGYPPPGGYGYGEPPPPGYGYPPPGYPPPSGYGYPPPGYPPPGGYGYPPPESSSSYPGYPPPSGYGYPPPSGYGYPPPSSRVGGGSRSPSHRCPLRPGGYGPAPGGPPPNDGRAHPY</sequence>
<evidence type="ECO:0000256" key="1">
    <source>
        <dbReference type="ARBA" id="ARBA00004123"/>
    </source>
</evidence>
<dbReference type="PROSITE" id="PS50102">
    <property type="entry name" value="RRM"/>
    <property type="match status" value="1"/>
</dbReference>
<dbReference type="Pfam" id="PF00076">
    <property type="entry name" value="RRM_1"/>
    <property type="match status" value="1"/>
</dbReference>
<feature type="compositionally biased region" description="Pro residues" evidence="4">
    <location>
        <begin position="152"/>
        <end position="209"/>
    </location>
</feature>
<dbReference type="Gene3D" id="3.30.70.330">
    <property type="match status" value="1"/>
</dbReference>
<dbReference type="PANTHER" id="PTHR48033:SF10">
    <property type="entry name" value="RNA-BINDING PROTEIN SQUID"/>
    <property type="match status" value="1"/>
</dbReference>
<keyword evidence="7" id="KW-1185">Reference proteome</keyword>
<keyword evidence="2" id="KW-0539">Nucleus</keyword>
<dbReference type="InterPro" id="IPR000504">
    <property type="entry name" value="RRM_dom"/>
</dbReference>
<reference evidence="6" key="1">
    <citation type="submission" date="2023-10" db="EMBL/GenBank/DDBJ databases">
        <authorList>
            <person name="Chen Y."/>
            <person name="Shah S."/>
            <person name="Dougan E. K."/>
            <person name="Thang M."/>
            <person name="Chan C."/>
        </authorList>
    </citation>
    <scope>NUCLEOTIDE SEQUENCE [LARGE SCALE GENOMIC DNA]</scope>
</reference>
<feature type="compositionally biased region" description="Pro residues" evidence="4">
    <location>
        <begin position="216"/>
        <end position="237"/>
    </location>
</feature>
<organism evidence="6 7">
    <name type="scientific">Prorocentrum cordatum</name>
    <dbReference type="NCBI Taxonomy" id="2364126"/>
    <lineage>
        <taxon>Eukaryota</taxon>
        <taxon>Sar</taxon>
        <taxon>Alveolata</taxon>
        <taxon>Dinophyceae</taxon>
        <taxon>Prorocentrales</taxon>
        <taxon>Prorocentraceae</taxon>
        <taxon>Prorocentrum</taxon>
    </lineage>
</organism>
<comment type="caution">
    <text evidence="6">The sequence shown here is derived from an EMBL/GenBank/DDBJ whole genome shotgun (WGS) entry which is preliminary data.</text>
</comment>
<protein>
    <recommendedName>
        <fullName evidence="5">RRM domain-containing protein</fullName>
    </recommendedName>
</protein>
<comment type="subcellular location">
    <subcellularLocation>
        <location evidence="1">Nucleus</location>
    </subcellularLocation>
</comment>
<feature type="compositionally biased region" description="Basic and acidic residues" evidence="4">
    <location>
        <begin position="120"/>
        <end position="150"/>
    </location>
</feature>
<gene>
    <name evidence="6" type="ORF">PCOR1329_LOCUS4405</name>
</gene>
<dbReference type="SMART" id="SM00360">
    <property type="entry name" value="RRM"/>
    <property type="match status" value="1"/>
</dbReference>
<feature type="region of interest" description="Disordered" evidence="4">
    <location>
        <begin position="115"/>
        <end position="275"/>
    </location>
</feature>
<feature type="region of interest" description="Disordered" evidence="4">
    <location>
        <begin position="20"/>
        <end position="46"/>
    </location>
</feature>
<feature type="non-terminal residue" evidence="6">
    <location>
        <position position="1"/>
    </location>
</feature>